<proteinExistence type="predicted"/>
<dbReference type="Pfam" id="PF00583">
    <property type="entry name" value="Acetyltransf_1"/>
    <property type="match status" value="1"/>
</dbReference>
<dbReference type="InterPro" id="IPR000182">
    <property type="entry name" value="GNAT_dom"/>
</dbReference>
<dbReference type="Proteomes" id="UP000076925">
    <property type="component" value="Unassembled WGS sequence"/>
</dbReference>
<accession>A0A139WWD4</accession>
<dbReference type="Gene3D" id="3.40.630.30">
    <property type="match status" value="1"/>
</dbReference>
<sequence length="153" mass="17270">MTEISIHHLFNHPDCIQQVATWIYTEFWADKTGYTVETFERLLRQASDAAQIPLSLLALVEGQPAGTINLIANDDEHRPHLYPWLAALFVLPQYRGCGVGTSLVRALLYEAKQLGFSEMFLGTDQPGFYCQFGAEFYEQANETLCIMRLPVPG</sequence>
<dbReference type="STRING" id="128403.WA1_44520"/>
<dbReference type="PROSITE" id="PS51186">
    <property type="entry name" value="GNAT"/>
    <property type="match status" value="1"/>
</dbReference>
<dbReference type="EMBL" id="ANNX02000047">
    <property type="protein sequence ID" value="KYC36745.1"/>
    <property type="molecule type" value="Genomic_DNA"/>
</dbReference>
<evidence type="ECO:0000313" key="3">
    <source>
        <dbReference type="Proteomes" id="UP000076925"/>
    </source>
</evidence>
<dbReference type="OrthoDB" id="570867at2"/>
<evidence type="ECO:0000259" key="1">
    <source>
        <dbReference type="PROSITE" id="PS51186"/>
    </source>
</evidence>
<reference evidence="2 3" key="1">
    <citation type="journal article" date="2013" name="Genome Biol. Evol.">
        <title>Genomes of Stigonematalean cyanobacteria (subsection V) and the evolution of oxygenic photosynthesis from prokaryotes to plastids.</title>
        <authorList>
            <person name="Dagan T."/>
            <person name="Roettger M."/>
            <person name="Stucken K."/>
            <person name="Landan G."/>
            <person name="Koch R."/>
            <person name="Major P."/>
            <person name="Gould S.B."/>
            <person name="Goremykin V.V."/>
            <person name="Rippka R."/>
            <person name="Tandeau de Marsac N."/>
            <person name="Gugger M."/>
            <person name="Lockhart P.J."/>
            <person name="Allen J.F."/>
            <person name="Brune I."/>
            <person name="Maus I."/>
            <person name="Puhler A."/>
            <person name="Martin W.F."/>
        </authorList>
    </citation>
    <scope>NUCLEOTIDE SEQUENCE [LARGE SCALE GENOMIC DNA]</scope>
    <source>
        <strain evidence="2 3">PCC 7110</strain>
    </source>
</reference>
<name>A0A139WWD4_9CYAN</name>
<feature type="domain" description="N-acetyltransferase" evidence="1">
    <location>
        <begin position="4"/>
        <end position="152"/>
    </location>
</feature>
<keyword evidence="3" id="KW-1185">Reference proteome</keyword>
<dbReference type="InterPro" id="IPR016181">
    <property type="entry name" value="Acyl_CoA_acyltransferase"/>
</dbReference>
<organism evidence="2 3">
    <name type="scientific">Scytonema hofmannii PCC 7110</name>
    <dbReference type="NCBI Taxonomy" id="128403"/>
    <lineage>
        <taxon>Bacteria</taxon>
        <taxon>Bacillati</taxon>
        <taxon>Cyanobacteriota</taxon>
        <taxon>Cyanophyceae</taxon>
        <taxon>Nostocales</taxon>
        <taxon>Scytonemataceae</taxon>
        <taxon>Scytonema</taxon>
    </lineage>
</organism>
<evidence type="ECO:0000313" key="2">
    <source>
        <dbReference type="EMBL" id="KYC36745.1"/>
    </source>
</evidence>
<protein>
    <recommendedName>
        <fullName evidence="1">N-acetyltransferase domain-containing protein</fullName>
    </recommendedName>
</protein>
<dbReference type="SUPFAM" id="SSF55729">
    <property type="entry name" value="Acyl-CoA N-acyltransferases (Nat)"/>
    <property type="match status" value="1"/>
</dbReference>
<dbReference type="CDD" id="cd04301">
    <property type="entry name" value="NAT_SF"/>
    <property type="match status" value="1"/>
</dbReference>
<dbReference type="RefSeq" id="WP_017744784.1">
    <property type="nucleotide sequence ID" value="NZ_KQ976354.1"/>
</dbReference>
<gene>
    <name evidence="2" type="ORF">WA1_44520</name>
</gene>
<dbReference type="AlphaFoldDB" id="A0A139WWD4"/>
<comment type="caution">
    <text evidence="2">The sequence shown here is derived from an EMBL/GenBank/DDBJ whole genome shotgun (WGS) entry which is preliminary data.</text>
</comment>
<dbReference type="GO" id="GO:0016747">
    <property type="term" value="F:acyltransferase activity, transferring groups other than amino-acyl groups"/>
    <property type="evidence" value="ECO:0007669"/>
    <property type="project" value="InterPro"/>
</dbReference>